<protein>
    <submittedName>
        <fullName evidence="2">Uncharacterized protein</fullName>
    </submittedName>
</protein>
<keyword evidence="1" id="KW-1133">Transmembrane helix</keyword>
<feature type="transmembrane region" description="Helical" evidence="1">
    <location>
        <begin position="50"/>
        <end position="74"/>
    </location>
</feature>
<evidence type="ECO:0000256" key="1">
    <source>
        <dbReference type="SAM" id="Phobius"/>
    </source>
</evidence>
<evidence type="ECO:0000313" key="3">
    <source>
        <dbReference type="Proteomes" id="UP000554766"/>
    </source>
</evidence>
<sequence>MIRPFLAALVPSLVAYALTKIDVAPLVVFIVIATIVGTVFKKGPLAQALLIFAINAGMWLAFIGVALAGAGNVVVVGNDFYTVLLLIVLTYLALSLGYAAVYKLLGKWF</sequence>
<reference evidence="2 3" key="1">
    <citation type="journal article" date="2020" name="Nat. Commun.">
        <title>The structures of two archaeal type IV pili illuminate evolutionary relationships.</title>
        <authorList>
            <person name="Wang F."/>
            <person name="Baquero D.P."/>
            <person name="Su Z."/>
            <person name="Beltran L.C."/>
            <person name="Prangishvili D."/>
            <person name="Krupovic M."/>
            <person name="Egelman E.H."/>
        </authorList>
    </citation>
    <scope>NUCLEOTIDE SEQUENCE [LARGE SCALE GENOMIC DNA]</scope>
    <source>
        <strain evidence="2 3">2GA</strain>
    </source>
</reference>
<dbReference type="GeneID" id="5055490"/>
<dbReference type="Proteomes" id="UP000554766">
    <property type="component" value="Unassembled WGS sequence"/>
</dbReference>
<dbReference type="RefSeq" id="WP_011900547.1">
    <property type="nucleotide sequence ID" value="NZ_JAAVJF010000001.1"/>
</dbReference>
<keyword evidence="3" id="KW-1185">Reference proteome</keyword>
<dbReference type="AlphaFoldDB" id="A0A7L4P5I9"/>
<evidence type="ECO:0000313" key="2">
    <source>
        <dbReference type="EMBL" id="NYR14428.1"/>
    </source>
</evidence>
<comment type="caution">
    <text evidence="2">The sequence shown here is derived from an EMBL/GenBank/DDBJ whole genome shotgun (WGS) entry which is preliminary data.</text>
</comment>
<feature type="transmembrane region" description="Helical" evidence="1">
    <location>
        <begin position="80"/>
        <end position="101"/>
    </location>
</feature>
<dbReference type="OMA" id="AINAGMW"/>
<keyword evidence="1" id="KW-0812">Transmembrane</keyword>
<name>A0A7L4P5I9_9CREN</name>
<gene>
    <name evidence="2" type="ORF">HC235_00260</name>
</gene>
<organism evidence="2 3">
    <name type="scientific">Pyrobaculum arsenaticum</name>
    <dbReference type="NCBI Taxonomy" id="121277"/>
    <lineage>
        <taxon>Archaea</taxon>
        <taxon>Thermoproteota</taxon>
        <taxon>Thermoprotei</taxon>
        <taxon>Thermoproteales</taxon>
        <taxon>Thermoproteaceae</taxon>
        <taxon>Pyrobaculum</taxon>
    </lineage>
</organism>
<accession>A0A7L4P5I9</accession>
<proteinExistence type="predicted"/>
<keyword evidence="1" id="KW-0472">Membrane</keyword>
<dbReference type="EMBL" id="JAAVJF010000001">
    <property type="protein sequence ID" value="NYR14428.1"/>
    <property type="molecule type" value="Genomic_DNA"/>
</dbReference>